<dbReference type="SMART" id="SM00220">
    <property type="entry name" value="S_TKc"/>
    <property type="match status" value="1"/>
</dbReference>
<dbReference type="Gene3D" id="3.30.200.20">
    <property type="entry name" value="Phosphorylase Kinase, domain 1"/>
    <property type="match status" value="1"/>
</dbReference>
<dbReference type="PANTHER" id="PTHR45832:SF22">
    <property type="entry name" value="SERINE_THREONINE-PROTEIN KINASE SAMKA-RELATED"/>
    <property type="match status" value="1"/>
</dbReference>
<dbReference type="InterPro" id="IPR000719">
    <property type="entry name" value="Prot_kinase_dom"/>
</dbReference>
<accession>A0A1I7XE41</accession>
<dbReference type="EC" id="2.7.11.1" evidence="2"/>
<dbReference type="PROSITE" id="PS50011">
    <property type="entry name" value="PROTEIN_KINASE_DOM"/>
    <property type="match status" value="1"/>
</dbReference>
<evidence type="ECO:0000256" key="3">
    <source>
        <dbReference type="ARBA" id="ARBA00022741"/>
    </source>
</evidence>
<evidence type="ECO:0000313" key="7">
    <source>
        <dbReference type="Proteomes" id="UP000095283"/>
    </source>
</evidence>
<sequence length="583" mass="65462">MYDWTFQPKRISVLSPWGAYINYIGNELLHLKASSGLSSCSSPPPFSLPSETNSIGHSLSNGSVASNASSDADPLLLSNNAAQVVSEKPQVPLPQPPQEMVRVRSQPKEKMTDAEVLDELRQIVKSGNPLHKYETKRQIGVGEVAISGNKVVLFMSIMISLVEIAPFHLFTHYEIEQLITASIGAIRVRKLANVDNLVNYIESYLVEADDLWVVMDYLEGGNLTDVVVKTELDEGQIAAVLKECVKALHFLHSHSIVHRDIKSDNVLLGMNGEVKLTDMGFCAQIQPGSKRDTVVGTPYWMSPEILNKKKYNYKVDIWSLGIMALEMIDGEPPYLHETPLKVSRLPFFLRISCKYKKISFRADTQELLNHSFLARAKPLSSLIPYIKAVKELKERGNMNNEICTQSDHDSRTSPKAKIIDSKTVLHSFPFGSFLRRELIPSTYDSPAVLMMRKAGCSEEAIKIVKHSCSDIPELNDMISEVFLSIDYYHRHSISFSFLGPMLVSYPPSWIMIHFPTGLVSHFLAASVLTKMACTFNISYYMSILPVLTLIFSVNDLSLIKLCALLSNIESQLLIMQREITRYR</sequence>
<name>A0A1I7XE41_HETBA</name>
<dbReference type="SUPFAM" id="SSF56112">
    <property type="entry name" value="Protein kinase-like (PK-like)"/>
    <property type="match status" value="1"/>
</dbReference>
<dbReference type="GO" id="GO:0005524">
    <property type="term" value="F:ATP binding"/>
    <property type="evidence" value="ECO:0007669"/>
    <property type="project" value="UniProtKB-KW"/>
</dbReference>
<dbReference type="PANTHER" id="PTHR45832">
    <property type="entry name" value="SERINE/THREONINE-PROTEIN KINASE SAMKA-RELATED-RELATED"/>
    <property type="match status" value="1"/>
</dbReference>
<dbReference type="GO" id="GO:0004674">
    <property type="term" value="F:protein serine/threonine kinase activity"/>
    <property type="evidence" value="ECO:0007669"/>
    <property type="project" value="UniProtKB-EC"/>
</dbReference>
<evidence type="ECO:0000256" key="5">
    <source>
        <dbReference type="SAM" id="MobiDB-lite"/>
    </source>
</evidence>
<dbReference type="Gene3D" id="1.10.510.10">
    <property type="entry name" value="Transferase(Phosphotransferase) domain 1"/>
    <property type="match status" value="1"/>
</dbReference>
<feature type="region of interest" description="Disordered" evidence="5">
    <location>
        <begin position="88"/>
        <end position="108"/>
    </location>
</feature>
<reference evidence="8" key="1">
    <citation type="submission" date="2016-11" db="UniProtKB">
        <authorList>
            <consortium name="WormBaseParasite"/>
        </authorList>
    </citation>
    <scope>IDENTIFICATION</scope>
</reference>
<dbReference type="InterPro" id="IPR011009">
    <property type="entry name" value="Kinase-like_dom_sf"/>
</dbReference>
<feature type="domain" description="Protein kinase" evidence="6">
    <location>
        <begin position="133"/>
        <end position="392"/>
    </location>
</feature>
<organism evidence="7 8">
    <name type="scientific">Heterorhabditis bacteriophora</name>
    <name type="common">Entomopathogenic nematode worm</name>
    <dbReference type="NCBI Taxonomy" id="37862"/>
    <lineage>
        <taxon>Eukaryota</taxon>
        <taxon>Metazoa</taxon>
        <taxon>Ecdysozoa</taxon>
        <taxon>Nematoda</taxon>
        <taxon>Chromadorea</taxon>
        <taxon>Rhabditida</taxon>
        <taxon>Rhabditina</taxon>
        <taxon>Rhabditomorpha</taxon>
        <taxon>Strongyloidea</taxon>
        <taxon>Heterorhabditidae</taxon>
        <taxon>Heterorhabditis</taxon>
    </lineage>
</organism>
<dbReference type="WBParaSite" id="Hba_15605">
    <property type="protein sequence ID" value="Hba_15605"/>
    <property type="gene ID" value="Hba_15605"/>
</dbReference>
<keyword evidence="3" id="KW-0547">Nucleotide-binding</keyword>
<proteinExistence type="inferred from homology"/>
<keyword evidence="4" id="KW-0067">ATP-binding</keyword>
<comment type="similarity">
    <text evidence="1">Belongs to the protein kinase superfamily. STE Ser/Thr protein kinase family. STE20 subfamily.</text>
</comment>
<dbReference type="AlphaFoldDB" id="A0A1I7XE41"/>
<dbReference type="Proteomes" id="UP000095283">
    <property type="component" value="Unplaced"/>
</dbReference>
<evidence type="ECO:0000256" key="1">
    <source>
        <dbReference type="ARBA" id="ARBA00008874"/>
    </source>
</evidence>
<evidence type="ECO:0000256" key="4">
    <source>
        <dbReference type="ARBA" id="ARBA00022840"/>
    </source>
</evidence>
<protein>
    <recommendedName>
        <fullName evidence="2">non-specific serine/threonine protein kinase</fullName>
        <ecNumber evidence="2">2.7.11.1</ecNumber>
    </recommendedName>
</protein>
<dbReference type="PROSITE" id="PS00108">
    <property type="entry name" value="PROTEIN_KINASE_ST"/>
    <property type="match status" value="1"/>
</dbReference>
<evidence type="ECO:0000259" key="6">
    <source>
        <dbReference type="PROSITE" id="PS50011"/>
    </source>
</evidence>
<dbReference type="InterPro" id="IPR008271">
    <property type="entry name" value="Ser/Thr_kinase_AS"/>
</dbReference>
<dbReference type="InterPro" id="IPR051931">
    <property type="entry name" value="PAK3-like"/>
</dbReference>
<evidence type="ECO:0000313" key="8">
    <source>
        <dbReference type="WBParaSite" id="Hba_15605"/>
    </source>
</evidence>
<dbReference type="Pfam" id="PF00069">
    <property type="entry name" value="Pkinase"/>
    <property type="match status" value="1"/>
</dbReference>
<evidence type="ECO:0000256" key="2">
    <source>
        <dbReference type="ARBA" id="ARBA00012513"/>
    </source>
</evidence>
<keyword evidence="7" id="KW-1185">Reference proteome</keyword>